<dbReference type="OrthoDB" id="47488at2759"/>
<protein>
    <submittedName>
        <fullName evidence="3">DNase I-like protein</fullName>
    </submittedName>
</protein>
<reference evidence="3 4" key="1">
    <citation type="journal article" date="2014" name="BMC Genomics">
        <title>Genome sequencing of four Aureobasidium pullulans varieties: biotechnological potential, stress tolerance, and description of new species.</title>
        <authorList>
            <person name="Gostin Ar C."/>
            <person name="Ohm R.A."/>
            <person name="Kogej T."/>
            <person name="Sonjak S."/>
            <person name="Turk M."/>
            <person name="Zajc J."/>
            <person name="Zalar P."/>
            <person name="Grube M."/>
            <person name="Sun H."/>
            <person name="Han J."/>
            <person name="Sharma A."/>
            <person name="Chiniquy J."/>
            <person name="Ngan C.Y."/>
            <person name="Lipzen A."/>
            <person name="Barry K."/>
            <person name="Grigoriev I.V."/>
            <person name="Gunde-Cimerman N."/>
        </authorList>
    </citation>
    <scope>NUCLEOTIDE SEQUENCE [LARGE SCALE GENOMIC DNA]</scope>
    <source>
        <strain evidence="3 4">CBS 147.97</strain>
    </source>
</reference>
<evidence type="ECO:0000313" key="3">
    <source>
        <dbReference type="EMBL" id="KEQ72809.1"/>
    </source>
</evidence>
<keyword evidence="1" id="KW-0732">Signal</keyword>
<dbReference type="Pfam" id="PF03372">
    <property type="entry name" value="Exo_endo_phos"/>
    <property type="match status" value="1"/>
</dbReference>
<dbReference type="Gene3D" id="3.60.10.10">
    <property type="entry name" value="Endonuclease/exonuclease/phosphatase"/>
    <property type="match status" value="1"/>
</dbReference>
<dbReference type="Proteomes" id="UP000027730">
    <property type="component" value="Unassembled WGS sequence"/>
</dbReference>
<dbReference type="InterPro" id="IPR005135">
    <property type="entry name" value="Endo/exonuclease/phosphatase"/>
</dbReference>
<evidence type="ECO:0000259" key="2">
    <source>
        <dbReference type="Pfam" id="PF03372"/>
    </source>
</evidence>
<gene>
    <name evidence="3" type="ORF">M436DRAFT_47365</name>
</gene>
<dbReference type="EMBL" id="KL584710">
    <property type="protein sequence ID" value="KEQ72809.1"/>
    <property type="molecule type" value="Genomic_DNA"/>
</dbReference>
<dbReference type="GeneID" id="25410705"/>
<dbReference type="GO" id="GO:0003824">
    <property type="term" value="F:catalytic activity"/>
    <property type="evidence" value="ECO:0007669"/>
    <property type="project" value="InterPro"/>
</dbReference>
<organism evidence="3 4">
    <name type="scientific">Aureobasidium namibiae CBS 147.97</name>
    <dbReference type="NCBI Taxonomy" id="1043004"/>
    <lineage>
        <taxon>Eukaryota</taxon>
        <taxon>Fungi</taxon>
        <taxon>Dikarya</taxon>
        <taxon>Ascomycota</taxon>
        <taxon>Pezizomycotina</taxon>
        <taxon>Dothideomycetes</taxon>
        <taxon>Dothideomycetidae</taxon>
        <taxon>Dothideales</taxon>
        <taxon>Saccotheciaceae</taxon>
        <taxon>Aureobasidium</taxon>
    </lineage>
</organism>
<dbReference type="AlphaFoldDB" id="A0A074WMI3"/>
<dbReference type="PANTHER" id="PTHR42834:SF1">
    <property type="entry name" value="ENDONUCLEASE_EXONUCLEASE_PHOSPHATASE FAMILY PROTEIN (AFU_ORTHOLOGUE AFUA_3G09210)"/>
    <property type="match status" value="1"/>
</dbReference>
<name>A0A074WMI3_9PEZI</name>
<keyword evidence="4" id="KW-1185">Reference proteome</keyword>
<dbReference type="RefSeq" id="XP_013427033.1">
    <property type="nucleotide sequence ID" value="XM_013571579.1"/>
</dbReference>
<evidence type="ECO:0000256" key="1">
    <source>
        <dbReference type="SAM" id="SignalP"/>
    </source>
</evidence>
<feature type="signal peptide" evidence="1">
    <location>
        <begin position="1"/>
        <end position="23"/>
    </location>
</feature>
<accession>A0A074WMI3</accession>
<proteinExistence type="predicted"/>
<dbReference type="InterPro" id="IPR036691">
    <property type="entry name" value="Endo/exonu/phosph_ase_sf"/>
</dbReference>
<dbReference type="PANTHER" id="PTHR42834">
    <property type="entry name" value="ENDONUCLEASE/EXONUCLEASE/PHOSPHATASE FAMILY PROTEIN (AFU_ORTHOLOGUE AFUA_3G09210)"/>
    <property type="match status" value="1"/>
</dbReference>
<feature type="domain" description="Endonuclease/exonuclease/phosphatase" evidence="2">
    <location>
        <begin position="306"/>
        <end position="598"/>
    </location>
</feature>
<dbReference type="HOGENOM" id="CLU_003608_0_0_1"/>
<sequence length="610" mass="65889">MKTHCVYVQLLAAASFCGQLVSGETVSEINGNKYLSPYNGKNVTYVDGLITAKGPNGIWIRSTTPDKDDRTSESVYVFDKNFGKNLTVGDVIQLNGTVSEYRSSKAYVYLTEIVNPKLVRKVSSGHAATPLVIGKDTINPPTKAFSALDDGDVFAVPNNASLISSTNPTLIPRNYGMDFWESLSGELVTVKGAHALTKPNNYGDTWVIGDWKVTGLNSRGGLTTVDKDANPEAIIIGSPLDGSKNPVITRVGDVLGDITGVVSYSFGYYTILPLTALKIAKGVEPALPPPTSLVSDGDCGGITVGSYNVENLWAGSDHLVNMSAHIVDYLRGPDLVFVQEIQDNNGEKNDAVVSANLTLSTLTSAISSLGGPEYEFAQIDPVDDKNGGAPGGNIRTAYLYNPEILRLRNPNFGSSTEANQVLSGPELKYNPGLIDPTNSAWTASRKPLVAAFETLDGKNSFFTINVHYGSKGGSSSIEGDARPPVNGGVDDRQDQMQLTAEFVADILAEDKNAKVIVAGDFNEFAFVEPLENFKKISNLKDLDEAANVPELERFTYLFDMNSQELDHMFISQALKPKAQYEHVHINTWVTAAQQISDHDPSVAKFNICKR</sequence>
<evidence type="ECO:0000313" key="4">
    <source>
        <dbReference type="Proteomes" id="UP000027730"/>
    </source>
</evidence>
<feature type="chain" id="PRO_5001702598" evidence="1">
    <location>
        <begin position="24"/>
        <end position="610"/>
    </location>
</feature>
<dbReference type="SUPFAM" id="SSF56219">
    <property type="entry name" value="DNase I-like"/>
    <property type="match status" value="1"/>
</dbReference>
<dbReference type="CDD" id="cd04486">
    <property type="entry name" value="YhcR_OBF_like"/>
    <property type="match status" value="1"/>
</dbReference>
<dbReference type="STRING" id="1043004.A0A074WMI3"/>